<keyword evidence="1" id="KW-0472">Membrane</keyword>
<reference evidence="3 4" key="1">
    <citation type="journal article" date="2009" name="Nat. Genet.">
        <title>The genome of the cucumber, Cucumis sativus L.</title>
        <authorList>
            <person name="Huang S."/>
            <person name="Li R."/>
            <person name="Zhang Z."/>
            <person name="Li L."/>
            <person name="Gu X."/>
            <person name="Fan W."/>
            <person name="Lucas W.J."/>
            <person name="Wang X."/>
            <person name="Xie B."/>
            <person name="Ni P."/>
            <person name="Ren Y."/>
            <person name="Zhu H."/>
            <person name="Li J."/>
            <person name="Lin K."/>
            <person name="Jin W."/>
            <person name="Fei Z."/>
            <person name="Li G."/>
            <person name="Staub J."/>
            <person name="Kilian A."/>
            <person name="van der Vossen E.A."/>
            <person name="Wu Y."/>
            <person name="Guo J."/>
            <person name="He J."/>
            <person name="Jia Z."/>
            <person name="Ren Y."/>
            <person name="Tian G."/>
            <person name="Lu Y."/>
            <person name="Ruan J."/>
            <person name="Qian W."/>
            <person name="Wang M."/>
            <person name="Huang Q."/>
            <person name="Li B."/>
            <person name="Xuan Z."/>
            <person name="Cao J."/>
            <person name="Asan"/>
            <person name="Wu Z."/>
            <person name="Zhang J."/>
            <person name="Cai Q."/>
            <person name="Bai Y."/>
            <person name="Zhao B."/>
            <person name="Han Y."/>
            <person name="Li Y."/>
            <person name="Li X."/>
            <person name="Wang S."/>
            <person name="Shi Q."/>
            <person name="Liu S."/>
            <person name="Cho W.K."/>
            <person name="Kim J.Y."/>
            <person name="Xu Y."/>
            <person name="Heller-Uszynska K."/>
            <person name="Miao H."/>
            <person name="Cheng Z."/>
            <person name="Zhang S."/>
            <person name="Wu J."/>
            <person name="Yang Y."/>
            <person name="Kang H."/>
            <person name="Li M."/>
            <person name="Liang H."/>
            <person name="Ren X."/>
            <person name="Shi Z."/>
            <person name="Wen M."/>
            <person name="Jian M."/>
            <person name="Yang H."/>
            <person name="Zhang G."/>
            <person name="Yang Z."/>
            <person name="Chen R."/>
            <person name="Liu S."/>
            <person name="Li J."/>
            <person name="Ma L."/>
            <person name="Liu H."/>
            <person name="Zhou Y."/>
            <person name="Zhao J."/>
            <person name="Fang X."/>
            <person name="Li G."/>
            <person name="Fang L."/>
            <person name="Li Y."/>
            <person name="Liu D."/>
            <person name="Zheng H."/>
            <person name="Zhang Y."/>
            <person name="Qin N."/>
            <person name="Li Z."/>
            <person name="Yang G."/>
            <person name="Yang S."/>
            <person name="Bolund L."/>
            <person name="Kristiansen K."/>
            <person name="Zheng H."/>
            <person name="Li S."/>
            <person name="Zhang X."/>
            <person name="Yang H."/>
            <person name="Wang J."/>
            <person name="Sun R."/>
            <person name="Zhang B."/>
            <person name="Jiang S."/>
            <person name="Wang J."/>
            <person name="Du Y."/>
            <person name="Li S."/>
        </authorList>
    </citation>
    <scope>NUCLEOTIDE SEQUENCE [LARGE SCALE GENOMIC DNA]</scope>
    <source>
        <strain evidence="4">cv. 9930</strain>
    </source>
</reference>
<gene>
    <name evidence="3" type="ORF">Csa_3G104320</name>
</gene>
<keyword evidence="1" id="KW-1133">Transmembrane helix</keyword>
<keyword evidence="4" id="KW-1185">Reference proteome</keyword>
<reference evidence="3 4" key="2">
    <citation type="journal article" date="2009" name="PLoS ONE">
        <title>An integrated genetic and cytogenetic map of the cucumber genome.</title>
        <authorList>
            <person name="Ren Y."/>
            <person name="Zhang Z."/>
            <person name="Liu J."/>
            <person name="Staub J.E."/>
            <person name="Han Y."/>
            <person name="Cheng Z."/>
            <person name="Li X."/>
            <person name="Lu J."/>
            <person name="Miao H."/>
            <person name="Kang H."/>
            <person name="Xie B."/>
            <person name="Gu X."/>
            <person name="Wang X."/>
            <person name="Du Y."/>
            <person name="Jin W."/>
            <person name="Huang S."/>
        </authorList>
    </citation>
    <scope>NUCLEOTIDE SEQUENCE [LARGE SCALE GENOMIC DNA]</scope>
    <source>
        <strain evidence="4">cv. 9930</strain>
    </source>
</reference>
<reference evidence="3 4" key="3">
    <citation type="journal article" date="2010" name="BMC Genomics">
        <title>Transcriptome sequencing and comparative analysis of cucumber flowers with different sex types.</title>
        <authorList>
            <person name="Guo S."/>
            <person name="Zheng Y."/>
            <person name="Joung J.G."/>
            <person name="Liu S."/>
            <person name="Zhang Z."/>
            <person name="Crasta O.R."/>
            <person name="Sobral B.W."/>
            <person name="Xu Y."/>
            <person name="Huang S."/>
            <person name="Fei Z."/>
        </authorList>
    </citation>
    <scope>NUCLEOTIDE SEQUENCE [LARGE SCALE GENOMIC DNA]</scope>
    <source>
        <strain evidence="4">cv. 9930</strain>
    </source>
</reference>
<feature type="transmembrane region" description="Helical" evidence="1">
    <location>
        <begin position="33"/>
        <end position="51"/>
    </location>
</feature>
<reference evidence="3 4" key="4">
    <citation type="journal article" date="2011" name="BMC Genomics">
        <title>RNA-Seq improves annotation of protein-coding genes in the cucumber genome.</title>
        <authorList>
            <person name="Li Z."/>
            <person name="Zhang Z."/>
            <person name="Yan P."/>
            <person name="Huang S."/>
            <person name="Fei Z."/>
            <person name="Lin K."/>
        </authorList>
    </citation>
    <scope>NUCLEOTIDE SEQUENCE [LARGE SCALE GENOMIC DNA]</scope>
    <source>
        <strain evidence="4">cv. 9930</strain>
    </source>
</reference>
<dbReference type="Proteomes" id="UP000029981">
    <property type="component" value="Chromosome 3"/>
</dbReference>
<evidence type="ECO:0008006" key="5">
    <source>
        <dbReference type="Google" id="ProtNLM"/>
    </source>
</evidence>
<keyword evidence="1" id="KW-0812">Transmembrane</keyword>
<dbReference type="Gramene" id="KGN56227">
    <property type="protein sequence ID" value="KGN56227"/>
    <property type="gene ID" value="Csa_3G104320"/>
</dbReference>
<proteinExistence type="predicted"/>
<keyword evidence="2" id="KW-0732">Signal</keyword>
<evidence type="ECO:0000313" key="3">
    <source>
        <dbReference type="EMBL" id="KGN56227.1"/>
    </source>
</evidence>
<evidence type="ECO:0000256" key="2">
    <source>
        <dbReference type="SAM" id="SignalP"/>
    </source>
</evidence>
<dbReference type="AlphaFoldDB" id="A0A0A0L6L1"/>
<name>A0A0A0L6L1_CUCSA</name>
<evidence type="ECO:0000313" key="4">
    <source>
        <dbReference type="Proteomes" id="UP000029981"/>
    </source>
</evidence>
<organism evidence="3 4">
    <name type="scientific">Cucumis sativus</name>
    <name type="common">Cucumber</name>
    <dbReference type="NCBI Taxonomy" id="3659"/>
    <lineage>
        <taxon>Eukaryota</taxon>
        <taxon>Viridiplantae</taxon>
        <taxon>Streptophyta</taxon>
        <taxon>Embryophyta</taxon>
        <taxon>Tracheophyta</taxon>
        <taxon>Spermatophyta</taxon>
        <taxon>Magnoliopsida</taxon>
        <taxon>eudicotyledons</taxon>
        <taxon>Gunneridae</taxon>
        <taxon>Pentapetalae</taxon>
        <taxon>rosids</taxon>
        <taxon>fabids</taxon>
        <taxon>Cucurbitales</taxon>
        <taxon>Cucurbitaceae</taxon>
        <taxon>Benincaseae</taxon>
        <taxon>Cucumis</taxon>
    </lineage>
</organism>
<dbReference type="EMBL" id="CM002924">
    <property type="protein sequence ID" value="KGN56227.1"/>
    <property type="molecule type" value="Genomic_DNA"/>
</dbReference>
<feature type="chain" id="PRO_5001965878" description="Secreted protein" evidence="2">
    <location>
        <begin position="26"/>
        <end position="101"/>
    </location>
</feature>
<evidence type="ECO:0000256" key="1">
    <source>
        <dbReference type="SAM" id="Phobius"/>
    </source>
</evidence>
<accession>A0A0A0L6L1</accession>
<protein>
    <recommendedName>
        <fullName evidence="5">Secreted protein</fullName>
    </recommendedName>
</protein>
<feature type="signal peptide" evidence="2">
    <location>
        <begin position="1"/>
        <end position="25"/>
    </location>
</feature>
<sequence length="101" mass="11753">MLANHHTTCCWAWLLYFYPVPHTLALTQSSSHIFASFLYLPLICLIFHSPSPSIKFSRKLRRFENGKREMEMHETKHKIRSAAETQKAKETQSNICVAKNC</sequence>